<proteinExistence type="inferred from homology"/>
<organism evidence="5 6">
    <name type="scientific">Coccomyxa subellipsoidea (strain C-169)</name>
    <name type="common">Green microalga</name>
    <dbReference type="NCBI Taxonomy" id="574566"/>
    <lineage>
        <taxon>Eukaryota</taxon>
        <taxon>Viridiplantae</taxon>
        <taxon>Chlorophyta</taxon>
        <taxon>core chlorophytes</taxon>
        <taxon>Trebouxiophyceae</taxon>
        <taxon>Trebouxiophyceae incertae sedis</taxon>
        <taxon>Coccomyxaceae</taxon>
        <taxon>Coccomyxa</taxon>
        <taxon>Coccomyxa subellipsoidea</taxon>
    </lineage>
</organism>
<feature type="region of interest" description="Disordered" evidence="3">
    <location>
        <begin position="200"/>
        <end position="238"/>
    </location>
</feature>
<dbReference type="InterPro" id="IPR003034">
    <property type="entry name" value="SAP_dom"/>
</dbReference>
<dbReference type="PANTHER" id="PTHR46551:SF1">
    <property type="entry name" value="SAP DOMAIN-CONTAINING RIBONUCLEOPROTEIN"/>
    <property type="match status" value="1"/>
</dbReference>
<dbReference type="PROSITE" id="PS50800">
    <property type="entry name" value="SAP"/>
    <property type="match status" value="1"/>
</dbReference>
<reference evidence="5 6" key="1">
    <citation type="journal article" date="2012" name="Genome Biol.">
        <title>The genome of the polar eukaryotic microalga coccomyxa subellipsoidea reveals traits of cold adaptation.</title>
        <authorList>
            <person name="Blanc G."/>
            <person name="Agarkova I."/>
            <person name="Grimwood J."/>
            <person name="Kuo A."/>
            <person name="Brueggeman A."/>
            <person name="Dunigan D."/>
            <person name="Gurnon J."/>
            <person name="Ladunga I."/>
            <person name="Lindquist E."/>
            <person name="Lucas S."/>
            <person name="Pangilinan J."/>
            <person name="Proschold T."/>
            <person name="Salamov A."/>
            <person name="Schmutz J."/>
            <person name="Weeks D."/>
            <person name="Yamada T."/>
            <person name="Claverie J.M."/>
            <person name="Grigoriev I."/>
            <person name="Van Etten J."/>
            <person name="Lomsadze A."/>
            <person name="Borodovsky M."/>
        </authorList>
    </citation>
    <scope>NUCLEOTIDE SEQUENCE [LARGE SCALE GENOMIC DNA]</scope>
    <source>
        <strain evidence="5 6">C-169</strain>
    </source>
</reference>
<dbReference type="PANTHER" id="PTHR46551">
    <property type="entry name" value="SAP DOMAIN-CONTAINING RIBONUCLEOPROTEIN"/>
    <property type="match status" value="1"/>
</dbReference>
<keyword evidence="6" id="KW-1185">Reference proteome</keyword>
<evidence type="ECO:0000313" key="5">
    <source>
        <dbReference type="EMBL" id="EIE24742.1"/>
    </source>
</evidence>
<dbReference type="OrthoDB" id="514736at2759"/>
<feature type="compositionally biased region" description="Basic and acidic residues" evidence="3">
    <location>
        <begin position="223"/>
        <end position="238"/>
    </location>
</feature>
<evidence type="ECO:0000259" key="4">
    <source>
        <dbReference type="PROSITE" id="PS50800"/>
    </source>
</evidence>
<dbReference type="STRING" id="574566.I0Z273"/>
<dbReference type="InterPro" id="IPR036361">
    <property type="entry name" value="SAP_dom_sf"/>
</dbReference>
<dbReference type="eggNOG" id="ENOG502SCI5">
    <property type="taxonomic scope" value="Eukaryota"/>
</dbReference>
<dbReference type="GO" id="GO:0016973">
    <property type="term" value="P:poly(A)+ mRNA export from nucleus"/>
    <property type="evidence" value="ECO:0007669"/>
    <property type="project" value="TreeGrafter"/>
</dbReference>
<keyword evidence="1" id="KW-0597">Phosphoprotein</keyword>
<evidence type="ECO:0000313" key="6">
    <source>
        <dbReference type="Proteomes" id="UP000007264"/>
    </source>
</evidence>
<dbReference type="AlphaFoldDB" id="I0Z273"/>
<dbReference type="GO" id="GO:0005634">
    <property type="term" value="C:nucleus"/>
    <property type="evidence" value="ECO:0007669"/>
    <property type="project" value="TreeGrafter"/>
</dbReference>
<dbReference type="SMART" id="SM00513">
    <property type="entry name" value="SAP"/>
    <property type="match status" value="1"/>
</dbReference>
<evidence type="ECO:0000256" key="1">
    <source>
        <dbReference type="ARBA" id="ARBA00022553"/>
    </source>
</evidence>
<sequence length="238" mass="25635">MTLTVDDIKKLKVQELRDELQKRNLDTGGLKAALTERLEEAVKADTLAEPDAEQNSTATLTNGSASGQPAVEAPAEEKVNEGPAEAAAQTGKIVFEDSSTAELEKRKARAARFGVPLNTSEDKKKDLRAQRFGIAENAAPEKRKASEPIVSSKAASEEELAALLEKKKARAARFNVPLVTTGKEEQVRLKARAERFKVQVQSAPGAEAPSAKDTPKTAAAAEFEAKKKDRAERFKVAA</sequence>
<dbReference type="Proteomes" id="UP000007264">
    <property type="component" value="Unassembled WGS sequence"/>
</dbReference>
<dbReference type="SUPFAM" id="SSF68906">
    <property type="entry name" value="SAP domain"/>
    <property type="match status" value="1"/>
</dbReference>
<comment type="caution">
    <text evidence="5">The sequence shown here is derived from an EMBL/GenBank/DDBJ whole genome shotgun (WGS) entry which is preliminary data.</text>
</comment>
<dbReference type="Gene3D" id="1.10.720.30">
    <property type="entry name" value="SAP domain"/>
    <property type="match status" value="1"/>
</dbReference>
<name>I0Z273_COCSC</name>
<dbReference type="KEGG" id="csl:COCSUDRAFT_65502"/>
<dbReference type="InterPro" id="IPR052240">
    <property type="entry name" value="SAP_domain_ribonucleoprotein"/>
</dbReference>
<dbReference type="GeneID" id="17042743"/>
<gene>
    <name evidence="5" type="ORF">COCSUDRAFT_65502</name>
</gene>
<accession>I0Z273</accession>
<dbReference type="RefSeq" id="XP_005649286.1">
    <property type="nucleotide sequence ID" value="XM_005649229.1"/>
</dbReference>
<dbReference type="Pfam" id="PF18592">
    <property type="entry name" value="Tho1_MOS11_C"/>
    <property type="match status" value="1"/>
</dbReference>
<dbReference type="InterPro" id="IPR040746">
    <property type="entry name" value="THO1_MOS11_C"/>
</dbReference>
<evidence type="ECO:0000256" key="3">
    <source>
        <dbReference type="SAM" id="MobiDB-lite"/>
    </source>
</evidence>
<feature type="domain" description="SAP" evidence="4">
    <location>
        <begin position="8"/>
        <end position="42"/>
    </location>
</feature>
<protein>
    <recommendedName>
        <fullName evidence="4">SAP domain-containing protein</fullName>
    </recommendedName>
</protein>
<feature type="region of interest" description="Disordered" evidence="3">
    <location>
        <begin position="42"/>
        <end position="93"/>
    </location>
</feature>
<dbReference type="Pfam" id="PF02037">
    <property type="entry name" value="SAP"/>
    <property type="match status" value="1"/>
</dbReference>
<feature type="region of interest" description="Disordered" evidence="3">
    <location>
        <begin position="135"/>
        <end position="154"/>
    </location>
</feature>
<dbReference type="EMBL" id="AGSI01000005">
    <property type="protein sequence ID" value="EIE24742.1"/>
    <property type="molecule type" value="Genomic_DNA"/>
</dbReference>
<comment type="similarity">
    <text evidence="2">Belongs to the SAP domain-containing ribonucleoprotein family.</text>
</comment>
<feature type="compositionally biased region" description="Polar residues" evidence="3">
    <location>
        <begin position="53"/>
        <end position="67"/>
    </location>
</feature>
<evidence type="ECO:0000256" key="2">
    <source>
        <dbReference type="ARBA" id="ARBA00046328"/>
    </source>
</evidence>